<dbReference type="EMBL" id="AKCV02000026">
    <property type="protein sequence ID" value="TMS56722.1"/>
    <property type="molecule type" value="Genomic_DNA"/>
</dbReference>
<dbReference type="Proteomes" id="UP000004277">
    <property type="component" value="Unassembled WGS sequence"/>
</dbReference>
<reference evidence="1" key="1">
    <citation type="submission" date="2019-05" db="EMBL/GenBank/DDBJ databases">
        <title>Revised genome assembly of Burkholderiaceae (previously Ralstonia) sp. PBA.</title>
        <authorList>
            <person name="Gan H.M."/>
        </authorList>
    </citation>
    <scope>NUCLEOTIDE SEQUENCE</scope>
    <source>
        <strain evidence="1">PBA</strain>
    </source>
</reference>
<keyword evidence="2" id="KW-1185">Reference proteome</keyword>
<protein>
    <submittedName>
        <fullName evidence="1">AMP-binding protein</fullName>
    </submittedName>
</protein>
<comment type="caution">
    <text evidence="1">The sequence shown here is derived from an EMBL/GenBank/DDBJ whole genome shotgun (WGS) entry which is preliminary data.</text>
</comment>
<evidence type="ECO:0000313" key="1">
    <source>
        <dbReference type="EMBL" id="TMS56722.1"/>
    </source>
</evidence>
<accession>A0ACD3SKG9</accession>
<name>A0ACD3SKG9_9BURK</name>
<evidence type="ECO:0000313" key="2">
    <source>
        <dbReference type="Proteomes" id="UP000004277"/>
    </source>
</evidence>
<gene>
    <name evidence="1" type="ORF">MW7_016730</name>
</gene>
<proteinExistence type="predicted"/>
<sequence length="512" mass="55977">MNANLYALFEAAFPDDRQRCCIETHDGLYYSWDDLDRATAKLANLLRALDLPEGSRVAVQVEKSPEALFLYLATLRAGYVYLPLNTAYQEAEIEYFIGNAEPAVVVCSSKNFGWVSKLAFRLGTRHVFTLDEDRTGSLLQRAAEHSSAFTTVACKDADLAAILYTSGTTGRSKGAMLSHGNLSSNAKVLHKAWGWRSDDVLLHMLPLFHVHGLFVASHGALLAGAKTIWLPKLDVAQALKHLPRSTVMMGVPTYYVRLLAEPRFDELACENMRLFVSGSAPLLMETFESFKARTGQTILERYGMSETVMLVSNPYDPKDGERIGGTVGKPLPGVSVRVVDGEGKACAPGVIGNVEVRGPNVFSGYWRMPEKTKEEFTADGWFKTGDVGRFGGAIGDRTVPDDYLTIVGRSKDLIISGGYNVYPKEIESFIDDLPGVVESAVIGVPHPDFGEAVVAVVVRQSGVTMEPSAVIAALKGRIANFKVPKQVHVVDELPRNAMGKVQKNVLRDRYAA</sequence>
<organism evidence="1 2">
    <name type="scientific">Imbroritus primus</name>
    <dbReference type="NCBI Taxonomy" id="3058603"/>
    <lineage>
        <taxon>Bacteria</taxon>
        <taxon>Pseudomonadati</taxon>
        <taxon>Pseudomonadota</taxon>
        <taxon>Betaproteobacteria</taxon>
        <taxon>Burkholderiales</taxon>
        <taxon>Burkholderiaceae</taxon>
        <taxon>Imbroritus</taxon>
    </lineage>
</organism>